<gene>
    <name evidence="1" type="ORF">DZA28_25295</name>
</gene>
<name>A0ABY3DBR9_9PSED</name>
<evidence type="ECO:0000313" key="2">
    <source>
        <dbReference type="Proteomes" id="UP001165882"/>
    </source>
</evidence>
<reference evidence="1 2" key="1">
    <citation type="journal article" date="2019" name="Biocontrol Sci. Technol.">
        <title>Pseudomonas putida strain B2017 produced as technical grade active ingredient controls fungal and bacterial crop diseases.</title>
        <authorList>
            <person name="Oliver C."/>
            <person name="Hernandez I."/>
            <person name="Caminal M."/>
            <person name="Lara J.M."/>
            <person name="Fernandez C."/>
        </authorList>
    </citation>
    <scope>NUCLEOTIDE SEQUENCE [LARGE SCALE GENOMIC DNA]</scope>
    <source>
        <strain evidence="1 2">B2017</strain>
    </source>
</reference>
<proteinExistence type="predicted"/>
<accession>A0ABY3DBR9</accession>
<dbReference type="Proteomes" id="UP001165882">
    <property type="component" value="Unassembled WGS sequence"/>
</dbReference>
<sequence>MPAKGPALPANLHPPFTVAATTVFAGKPAPTVAAYRQSDGFCNTPCQQRPAQQQRTDNCQRP</sequence>
<protein>
    <submittedName>
        <fullName evidence="1">Uncharacterized protein</fullName>
    </submittedName>
</protein>
<evidence type="ECO:0000313" key="1">
    <source>
        <dbReference type="EMBL" id="TRZ63065.1"/>
    </source>
</evidence>
<organism evidence="1 2">
    <name type="scientific">Pseudomonas alloputida</name>
    <dbReference type="NCBI Taxonomy" id="1940621"/>
    <lineage>
        <taxon>Bacteria</taxon>
        <taxon>Pseudomonadati</taxon>
        <taxon>Pseudomonadota</taxon>
        <taxon>Gammaproteobacteria</taxon>
        <taxon>Pseudomonadales</taxon>
        <taxon>Pseudomonadaceae</taxon>
        <taxon>Pseudomonas</taxon>
    </lineage>
</organism>
<comment type="caution">
    <text evidence="1">The sequence shown here is derived from an EMBL/GenBank/DDBJ whole genome shotgun (WGS) entry which is preliminary data.</text>
</comment>
<dbReference type="EMBL" id="QWEF01000001">
    <property type="protein sequence ID" value="TRZ63065.1"/>
    <property type="molecule type" value="Genomic_DNA"/>
</dbReference>
<keyword evidence="2" id="KW-1185">Reference proteome</keyword>